<evidence type="ECO:0000313" key="9">
    <source>
        <dbReference type="Proteomes" id="UP000717835"/>
    </source>
</evidence>
<reference evidence="8" key="2">
    <citation type="submission" date="2021-09" db="EMBL/GenBank/DDBJ databases">
        <authorList>
            <person name="Gilroy R."/>
        </authorList>
    </citation>
    <scope>NUCLEOTIDE SEQUENCE</scope>
    <source>
        <strain evidence="8">CHK55-1828</strain>
    </source>
</reference>
<dbReference type="PANTHER" id="PTHR21485:SF3">
    <property type="entry name" value="N-ACYLNEURAMINATE CYTIDYLYLTRANSFERASE"/>
    <property type="match status" value="1"/>
</dbReference>
<dbReference type="GO" id="GO:0008781">
    <property type="term" value="F:N-acylneuraminate cytidylyltransferase activity"/>
    <property type="evidence" value="ECO:0007669"/>
    <property type="project" value="TreeGrafter"/>
</dbReference>
<dbReference type="GO" id="GO:0016788">
    <property type="term" value="F:hydrolase activity, acting on ester bonds"/>
    <property type="evidence" value="ECO:0007669"/>
    <property type="project" value="InterPro"/>
</dbReference>
<dbReference type="FunFam" id="3.40.50.1000:FF:000029">
    <property type="entry name" value="3-deoxy-D-manno-octulosonate 8-phosphate phosphatase KdsC"/>
    <property type="match status" value="1"/>
</dbReference>
<dbReference type="InterPro" id="IPR050793">
    <property type="entry name" value="CMP-NeuNAc_synthase"/>
</dbReference>
<dbReference type="InterPro" id="IPR023214">
    <property type="entry name" value="HAD_sf"/>
</dbReference>
<dbReference type="Gene3D" id="3.40.50.1000">
    <property type="entry name" value="HAD superfamily/HAD-like"/>
    <property type="match status" value="1"/>
</dbReference>
<comment type="cofactor">
    <cofactor evidence="1 7">
        <name>Mg(2+)</name>
        <dbReference type="ChEBI" id="CHEBI:18420"/>
    </cofactor>
</comment>
<dbReference type="InterPro" id="IPR036412">
    <property type="entry name" value="HAD-like_sf"/>
</dbReference>
<accession>A0A921HU85</accession>
<evidence type="ECO:0000256" key="6">
    <source>
        <dbReference type="ARBA" id="ARBA00022842"/>
    </source>
</evidence>
<proteinExistence type="inferred from homology"/>
<dbReference type="EMBL" id="DYVX01000007">
    <property type="protein sequence ID" value="HJF90990.1"/>
    <property type="molecule type" value="Genomic_DNA"/>
</dbReference>
<dbReference type="PIRSF" id="PIRSF006118">
    <property type="entry name" value="KDO8-P_Ptase"/>
    <property type="match status" value="1"/>
</dbReference>
<evidence type="ECO:0000256" key="7">
    <source>
        <dbReference type="PIRSR" id="PIRSR006118-2"/>
    </source>
</evidence>
<dbReference type="SUPFAM" id="SSF56784">
    <property type="entry name" value="HAD-like"/>
    <property type="match status" value="1"/>
</dbReference>
<protein>
    <submittedName>
        <fullName evidence="8">HAD hydrolase family protein</fullName>
    </submittedName>
</protein>
<dbReference type="NCBIfam" id="TIGR01670">
    <property type="entry name" value="KdsC-phosphatas"/>
    <property type="match status" value="1"/>
</dbReference>
<evidence type="ECO:0000256" key="5">
    <source>
        <dbReference type="ARBA" id="ARBA00022801"/>
    </source>
</evidence>
<name>A0A921HU85_9BACT</name>
<dbReference type="SFLD" id="SFLDG01136">
    <property type="entry name" value="C1.6:_Phosphoserine_Phosphatas"/>
    <property type="match status" value="1"/>
</dbReference>
<dbReference type="GO" id="GO:0046872">
    <property type="term" value="F:metal ion binding"/>
    <property type="evidence" value="ECO:0007669"/>
    <property type="project" value="UniProtKB-KW"/>
</dbReference>
<dbReference type="AlphaFoldDB" id="A0A921HU85"/>
<evidence type="ECO:0000256" key="1">
    <source>
        <dbReference type="ARBA" id="ARBA00001946"/>
    </source>
</evidence>
<keyword evidence="4 7" id="KW-0479">Metal-binding</keyword>
<comment type="subunit">
    <text evidence="3">Homotetramer.</text>
</comment>
<dbReference type="SFLD" id="SFLDG01138">
    <property type="entry name" value="C1.6.2:_Deoxy-d-mannose-octulo"/>
    <property type="match status" value="1"/>
</dbReference>
<dbReference type="Proteomes" id="UP000717835">
    <property type="component" value="Unassembled WGS sequence"/>
</dbReference>
<evidence type="ECO:0000256" key="2">
    <source>
        <dbReference type="ARBA" id="ARBA00005893"/>
    </source>
</evidence>
<comment type="caution">
    <text evidence="8">The sequence shown here is derived from an EMBL/GenBank/DDBJ whole genome shotgun (WGS) entry which is preliminary data.</text>
</comment>
<evidence type="ECO:0000256" key="4">
    <source>
        <dbReference type="ARBA" id="ARBA00022723"/>
    </source>
</evidence>
<dbReference type="RefSeq" id="WP_022021440.1">
    <property type="nucleotide sequence ID" value="NZ_CAUDDV010000025.1"/>
</dbReference>
<evidence type="ECO:0000256" key="3">
    <source>
        <dbReference type="ARBA" id="ARBA00011881"/>
    </source>
</evidence>
<sequence>MSTINYDLKKIRALLFDVDGVLSANVIPMSPEGEPMRTVNIKDGYSLHLAAKMGVLLGIITGGRTEAVRRRFLSLGLKEENIYLGSSVKIHDYCDFRDRYGLCDEEILYVGDDIPDLEVMRTCGLPCCPHDAVPEVKAVARYISYADGGYGVGRDVVEQVLKVQGLWLADEKAFGW</sequence>
<feature type="binding site" evidence="7">
    <location>
        <position position="112"/>
    </location>
    <ligand>
        <name>Mg(2+)</name>
        <dbReference type="ChEBI" id="CHEBI:18420"/>
    </ligand>
</feature>
<keyword evidence="6 7" id="KW-0460">Magnesium</keyword>
<keyword evidence="5 8" id="KW-0378">Hydrolase</keyword>
<gene>
    <name evidence="8" type="ORF">K8W02_01180</name>
</gene>
<reference evidence="8" key="1">
    <citation type="journal article" date="2021" name="PeerJ">
        <title>Extensive microbial diversity within the chicken gut microbiome revealed by metagenomics and culture.</title>
        <authorList>
            <person name="Gilroy R."/>
            <person name="Ravi A."/>
            <person name="Getino M."/>
            <person name="Pursley I."/>
            <person name="Horton D.L."/>
            <person name="Alikhan N.F."/>
            <person name="Baker D."/>
            <person name="Gharbi K."/>
            <person name="Hall N."/>
            <person name="Watson M."/>
            <person name="Adriaenssens E.M."/>
            <person name="Foster-Nyarko E."/>
            <person name="Jarju S."/>
            <person name="Secka A."/>
            <person name="Antonio M."/>
            <person name="Oren A."/>
            <person name="Chaudhuri R.R."/>
            <person name="La Ragione R."/>
            <person name="Hildebrand F."/>
            <person name="Pallen M.J."/>
        </authorList>
    </citation>
    <scope>NUCLEOTIDE SEQUENCE</scope>
    <source>
        <strain evidence="8">CHK55-1828</strain>
    </source>
</reference>
<comment type="similarity">
    <text evidence="2">Belongs to the KdsC family.</text>
</comment>
<feature type="binding site" evidence="7">
    <location>
        <position position="17"/>
    </location>
    <ligand>
        <name>Mg(2+)</name>
        <dbReference type="ChEBI" id="CHEBI:18420"/>
    </ligand>
</feature>
<dbReference type="SFLD" id="SFLDS00003">
    <property type="entry name" value="Haloacid_Dehalogenase"/>
    <property type="match status" value="1"/>
</dbReference>
<dbReference type="InterPro" id="IPR010023">
    <property type="entry name" value="KdsC_fam"/>
</dbReference>
<organism evidence="8 9">
    <name type="scientific">Mediterranea massiliensis</name>
    <dbReference type="NCBI Taxonomy" id="1841865"/>
    <lineage>
        <taxon>Bacteria</taxon>
        <taxon>Pseudomonadati</taxon>
        <taxon>Bacteroidota</taxon>
        <taxon>Bacteroidia</taxon>
        <taxon>Bacteroidales</taxon>
        <taxon>Bacteroidaceae</taxon>
        <taxon>Mediterranea</taxon>
    </lineage>
</organism>
<dbReference type="PANTHER" id="PTHR21485">
    <property type="entry name" value="HAD SUPERFAMILY MEMBERS CMAS AND KDSC"/>
    <property type="match status" value="1"/>
</dbReference>
<evidence type="ECO:0000313" key="8">
    <source>
        <dbReference type="EMBL" id="HJF90990.1"/>
    </source>
</evidence>
<feature type="binding site" evidence="7">
    <location>
        <position position="19"/>
    </location>
    <ligand>
        <name>substrate</name>
    </ligand>
</feature>